<feature type="domain" description="Histidine kinase" evidence="8">
    <location>
        <begin position="208"/>
        <end position="434"/>
    </location>
</feature>
<keyword evidence="7" id="KW-0472">Membrane</keyword>
<feature type="transmembrane region" description="Helical" evidence="7">
    <location>
        <begin position="77"/>
        <end position="99"/>
    </location>
</feature>
<dbReference type="EC" id="2.7.13.3" evidence="2"/>
<evidence type="ECO:0000313" key="11">
    <source>
        <dbReference type="Proteomes" id="UP000220034"/>
    </source>
</evidence>
<gene>
    <name evidence="10" type="ORF">SAMN06273572_101706</name>
</gene>
<evidence type="ECO:0000256" key="7">
    <source>
        <dbReference type="SAM" id="Phobius"/>
    </source>
</evidence>
<dbReference type="CDD" id="cd00082">
    <property type="entry name" value="HisKA"/>
    <property type="match status" value="1"/>
</dbReference>
<dbReference type="SMART" id="SM00388">
    <property type="entry name" value="HisKA"/>
    <property type="match status" value="1"/>
</dbReference>
<keyword evidence="7" id="KW-0812">Transmembrane</keyword>
<dbReference type="InterPro" id="IPR003661">
    <property type="entry name" value="HisK_dim/P_dom"/>
</dbReference>
<comment type="catalytic activity">
    <reaction evidence="1">
        <text>ATP + protein L-histidine = ADP + protein N-phospho-L-histidine.</text>
        <dbReference type="EC" id="2.7.13.3"/>
    </reaction>
</comment>
<evidence type="ECO:0000256" key="4">
    <source>
        <dbReference type="ARBA" id="ARBA00022679"/>
    </source>
</evidence>
<dbReference type="PANTHER" id="PTHR43047:SF64">
    <property type="entry name" value="HISTIDINE KINASE CONTAINING CHEY-HOMOLOGOUS RECEIVER DOMAIN AND PAS DOMAIN-RELATED"/>
    <property type="match status" value="1"/>
</dbReference>
<dbReference type="SUPFAM" id="SSF52172">
    <property type="entry name" value="CheY-like"/>
    <property type="match status" value="1"/>
</dbReference>
<feature type="transmembrane region" description="Helical" evidence="7">
    <location>
        <begin position="159"/>
        <end position="179"/>
    </location>
</feature>
<feature type="domain" description="Response regulatory" evidence="9">
    <location>
        <begin position="456"/>
        <end position="573"/>
    </location>
</feature>
<protein>
    <recommendedName>
        <fullName evidence="2">histidine kinase</fullName>
        <ecNumber evidence="2">2.7.13.3</ecNumber>
    </recommendedName>
</protein>
<dbReference type="SMART" id="SM00448">
    <property type="entry name" value="REC"/>
    <property type="match status" value="1"/>
</dbReference>
<feature type="transmembrane region" description="Helical" evidence="7">
    <location>
        <begin position="129"/>
        <end position="147"/>
    </location>
</feature>
<dbReference type="InterPro" id="IPR036890">
    <property type="entry name" value="HATPase_C_sf"/>
</dbReference>
<dbReference type="PROSITE" id="PS50109">
    <property type="entry name" value="HIS_KIN"/>
    <property type="match status" value="1"/>
</dbReference>
<dbReference type="InterPro" id="IPR003594">
    <property type="entry name" value="HATPase_dom"/>
</dbReference>
<feature type="modified residue" description="4-aspartylphosphate" evidence="6">
    <location>
        <position position="505"/>
    </location>
</feature>
<evidence type="ECO:0000313" key="10">
    <source>
        <dbReference type="EMBL" id="SOH92856.1"/>
    </source>
</evidence>
<dbReference type="AlphaFoldDB" id="A0A2C9CN89"/>
<name>A0A2C9CN89_9RHOB</name>
<dbReference type="Pfam" id="PF02518">
    <property type="entry name" value="HATPase_c"/>
    <property type="match status" value="1"/>
</dbReference>
<dbReference type="SMART" id="SM00387">
    <property type="entry name" value="HATPase_c"/>
    <property type="match status" value="1"/>
</dbReference>
<evidence type="ECO:0000256" key="5">
    <source>
        <dbReference type="ARBA" id="ARBA00022777"/>
    </source>
</evidence>
<dbReference type="Gene3D" id="3.30.565.10">
    <property type="entry name" value="Histidine kinase-like ATPase, C-terminal domain"/>
    <property type="match status" value="1"/>
</dbReference>
<keyword evidence="3 6" id="KW-0597">Phosphoprotein</keyword>
<keyword evidence="11" id="KW-1185">Reference proteome</keyword>
<dbReference type="Pfam" id="PF00072">
    <property type="entry name" value="Response_reg"/>
    <property type="match status" value="1"/>
</dbReference>
<dbReference type="SUPFAM" id="SSF47384">
    <property type="entry name" value="Homodimeric domain of signal transducing histidine kinase"/>
    <property type="match status" value="1"/>
</dbReference>
<dbReference type="Pfam" id="PF00512">
    <property type="entry name" value="HisKA"/>
    <property type="match status" value="1"/>
</dbReference>
<dbReference type="InterPro" id="IPR011006">
    <property type="entry name" value="CheY-like_superfamily"/>
</dbReference>
<dbReference type="PANTHER" id="PTHR43047">
    <property type="entry name" value="TWO-COMPONENT HISTIDINE PROTEIN KINASE"/>
    <property type="match status" value="1"/>
</dbReference>
<evidence type="ECO:0000256" key="1">
    <source>
        <dbReference type="ARBA" id="ARBA00000085"/>
    </source>
</evidence>
<feature type="transmembrane region" description="Helical" evidence="7">
    <location>
        <begin position="105"/>
        <end position="124"/>
    </location>
</feature>
<evidence type="ECO:0000259" key="8">
    <source>
        <dbReference type="PROSITE" id="PS50109"/>
    </source>
</evidence>
<sequence>MSQVITDSKHPELLRQIALLNKDMWFRVPSICVILGICGYFVDSTMTLYSSVLFIIIETLQYRAGKRYRDLPNQESYLQLLIVAIIEPIAILLPIALLWSIGEVYPRLVCVIMLTVSLLHIVLVRSPHLTFGFSSSLPPLITYYYLIYLHHIEFKNIDYTVMGLIGITMLGVYFFYAIYTYNKFQRALLIARDSATAASASKSRFLAAMSHELRTPLNAIMGVSQLLREQPDHPSSAKRITALEAASRSLKELVDDVLDLTRIEQGQTVFRPIEVNLIKEVSAVVDLHRPVAMSKGLTCELQFTSDLSPDLTFDPLRVRQCITNLLSNALKFTERGAVRILVKTREQSDETVMVEIYVSDTGIGVPQNVRRNLFEIGFQAHKNSTSPSPGNHSDGAGLGLAISRSLARQMGGDITYSAGPDSGATFCLSFQATPYQPEKPRPQQTTHAPLFMAGRNVLVVDDIATNRMVAAAFIQTDGMHAVQVEGGAEALEALHKSPFDLVLLDMNMPHMSGLETFAAIRASDTEWANIPVIALTADAMPEDAARYLRAGLDGYLAKPLDRDQLRARIAAVLTSDQTNISRLDRNVCVQ</sequence>
<dbReference type="InterPro" id="IPR001789">
    <property type="entry name" value="Sig_transdc_resp-reg_receiver"/>
</dbReference>
<dbReference type="InterPro" id="IPR005467">
    <property type="entry name" value="His_kinase_dom"/>
</dbReference>
<dbReference type="Proteomes" id="UP000220034">
    <property type="component" value="Unassembled WGS sequence"/>
</dbReference>
<reference evidence="11" key="1">
    <citation type="submission" date="2017-09" db="EMBL/GenBank/DDBJ databases">
        <authorList>
            <person name="Varghese N."/>
            <person name="Submissions S."/>
        </authorList>
    </citation>
    <scope>NUCLEOTIDE SEQUENCE [LARGE SCALE GENOMIC DNA]</scope>
    <source>
        <strain evidence="11">C7</strain>
    </source>
</reference>
<dbReference type="SUPFAM" id="SSF55874">
    <property type="entry name" value="ATPase domain of HSP90 chaperone/DNA topoisomerase II/histidine kinase"/>
    <property type="match status" value="1"/>
</dbReference>
<dbReference type="Gene3D" id="3.40.50.2300">
    <property type="match status" value="1"/>
</dbReference>
<dbReference type="PROSITE" id="PS50110">
    <property type="entry name" value="RESPONSE_REGULATORY"/>
    <property type="match status" value="1"/>
</dbReference>
<dbReference type="CDD" id="cd17546">
    <property type="entry name" value="REC_hyHK_CKI1_RcsC-like"/>
    <property type="match status" value="1"/>
</dbReference>
<dbReference type="InterPro" id="IPR036097">
    <property type="entry name" value="HisK_dim/P_sf"/>
</dbReference>
<dbReference type="Gene3D" id="1.10.287.130">
    <property type="match status" value="1"/>
</dbReference>
<accession>A0A2C9CN89</accession>
<evidence type="ECO:0000256" key="3">
    <source>
        <dbReference type="ARBA" id="ARBA00022553"/>
    </source>
</evidence>
<organism evidence="10 11">
    <name type="scientific">Pontivivens marinum</name>
    <dbReference type="NCBI Taxonomy" id="1690039"/>
    <lineage>
        <taxon>Bacteria</taxon>
        <taxon>Pseudomonadati</taxon>
        <taxon>Pseudomonadota</taxon>
        <taxon>Alphaproteobacteria</taxon>
        <taxon>Rhodobacterales</taxon>
        <taxon>Paracoccaceae</taxon>
        <taxon>Pontivivens</taxon>
    </lineage>
</organism>
<keyword evidence="5 10" id="KW-0418">Kinase</keyword>
<dbReference type="InterPro" id="IPR004358">
    <property type="entry name" value="Sig_transdc_His_kin-like_C"/>
</dbReference>
<dbReference type="GO" id="GO:0000155">
    <property type="term" value="F:phosphorelay sensor kinase activity"/>
    <property type="evidence" value="ECO:0007669"/>
    <property type="project" value="InterPro"/>
</dbReference>
<evidence type="ECO:0000259" key="9">
    <source>
        <dbReference type="PROSITE" id="PS50110"/>
    </source>
</evidence>
<proteinExistence type="predicted"/>
<dbReference type="EMBL" id="OCTN01000001">
    <property type="protein sequence ID" value="SOH92856.1"/>
    <property type="molecule type" value="Genomic_DNA"/>
</dbReference>
<evidence type="ECO:0000256" key="2">
    <source>
        <dbReference type="ARBA" id="ARBA00012438"/>
    </source>
</evidence>
<evidence type="ECO:0000256" key="6">
    <source>
        <dbReference type="PROSITE-ProRule" id="PRU00169"/>
    </source>
</evidence>
<keyword evidence="4" id="KW-0808">Transferase</keyword>
<dbReference type="PRINTS" id="PR00344">
    <property type="entry name" value="BCTRLSENSOR"/>
</dbReference>
<keyword evidence="7" id="KW-1133">Transmembrane helix</keyword>